<dbReference type="EMBL" id="BFAA01000017">
    <property type="protein sequence ID" value="GCB63137.1"/>
    <property type="molecule type" value="Genomic_DNA"/>
</dbReference>
<evidence type="ECO:0000313" key="1">
    <source>
        <dbReference type="EMBL" id="GCB63137.1"/>
    </source>
</evidence>
<dbReference type="Proteomes" id="UP000288216">
    <property type="component" value="Unassembled WGS sequence"/>
</dbReference>
<reference evidence="1 2" key="1">
    <citation type="journal article" date="2018" name="Nat. Ecol. Evol.">
        <title>Shark genomes provide insights into elasmobranch evolution and the origin of vertebrates.</title>
        <authorList>
            <person name="Hara Y"/>
            <person name="Yamaguchi K"/>
            <person name="Onimaru K"/>
            <person name="Kadota M"/>
            <person name="Koyanagi M"/>
            <person name="Keeley SD"/>
            <person name="Tatsumi K"/>
            <person name="Tanaka K"/>
            <person name="Motone F"/>
            <person name="Kageyama Y"/>
            <person name="Nozu R"/>
            <person name="Adachi N"/>
            <person name="Nishimura O"/>
            <person name="Nakagawa R"/>
            <person name="Tanegashima C"/>
            <person name="Kiyatake I"/>
            <person name="Matsumoto R"/>
            <person name="Murakumo K"/>
            <person name="Nishida K"/>
            <person name="Terakita A"/>
            <person name="Kuratani S"/>
            <person name="Sato K"/>
            <person name="Hyodo S Kuraku.S."/>
        </authorList>
    </citation>
    <scope>NUCLEOTIDE SEQUENCE [LARGE SCALE GENOMIC DNA]</scope>
</reference>
<gene>
    <name evidence="1" type="ORF">scyTo_0000117</name>
</gene>
<dbReference type="AlphaFoldDB" id="A0A401NQL0"/>
<evidence type="ECO:0000313" key="2">
    <source>
        <dbReference type="Proteomes" id="UP000288216"/>
    </source>
</evidence>
<proteinExistence type="predicted"/>
<accession>A0A401NQL0</accession>
<comment type="caution">
    <text evidence="1">The sequence shown here is derived from an EMBL/GenBank/DDBJ whole genome shotgun (WGS) entry which is preliminary data.</text>
</comment>
<keyword evidence="2" id="KW-1185">Reference proteome</keyword>
<protein>
    <submittedName>
        <fullName evidence="1">Uncharacterized protein</fullName>
    </submittedName>
</protein>
<sequence length="73" mass="8744">MDGKNQLLNYFPSERLHQVVRTPFLVSAPDENPTVCRWDKIFLKHRPENNSLYANFIFKHIFKTLLKTRIWIG</sequence>
<organism evidence="1 2">
    <name type="scientific">Scyliorhinus torazame</name>
    <name type="common">Cloudy catshark</name>
    <name type="synonym">Catulus torazame</name>
    <dbReference type="NCBI Taxonomy" id="75743"/>
    <lineage>
        <taxon>Eukaryota</taxon>
        <taxon>Metazoa</taxon>
        <taxon>Chordata</taxon>
        <taxon>Craniata</taxon>
        <taxon>Vertebrata</taxon>
        <taxon>Chondrichthyes</taxon>
        <taxon>Elasmobranchii</taxon>
        <taxon>Galeomorphii</taxon>
        <taxon>Galeoidea</taxon>
        <taxon>Carcharhiniformes</taxon>
        <taxon>Scyliorhinidae</taxon>
        <taxon>Scyliorhinus</taxon>
    </lineage>
</organism>
<name>A0A401NQL0_SCYTO</name>